<accession>U9T7W6</accession>
<dbReference type="VEuPathDB" id="FungiDB:RhiirFUN_000893"/>
<dbReference type="EMBL" id="KI294430">
    <property type="protein sequence ID" value="ESA04279.1"/>
    <property type="molecule type" value="Genomic_DNA"/>
</dbReference>
<name>U9T7W6_RHIID</name>
<sequence>MKQVYQNHQLMRWILKLELLGSKSFFKHCQHMKYYIKGKFLELLQRNNLLYEIMRGLSNIKIWQYKHCKVDDSKMLKICCDLYLTYIYEKIWKMRCQEVVSSEKSQSIVINFSKKKAMEKYEKIIALQQKHDAEIQMLSDECQLELAFIKSIMKDNREPAPKKTRSISSWNTFQTEWFKKNKIKVTTPGAQKQCAEEYALLNKEQLNSFKNRAEELSENRFNKEPKLIESIRLRKAELNKQICEIRKLYRTLQITCDVEFLTLVIPLSKELNISYFGTPVGEEFYKSCLKLDEIHNSFYHFSCLKKSAKNEIIKQVTFQKDIEDITMIESADDQLSIIDKECPNSKNARDKVRKYLQEKFRWPEDVLFCNYSDLSTEDKKKILILELVIMVFNPRL</sequence>
<protein>
    <submittedName>
        <fullName evidence="1">Uncharacterized protein</fullName>
    </submittedName>
</protein>
<reference evidence="1" key="1">
    <citation type="submission" date="2013-07" db="EMBL/GenBank/DDBJ databases">
        <title>The genome of an arbuscular mycorrhizal fungus provides insights into the evolution of the oldest plant symbiosis.</title>
        <authorList>
            <consortium name="DOE Joint Genome Institute"/>
            <person name="Tisserant E."/>
            <person name="Malbreil M."/>
            <person name="Kuo A."/>
            <person name="Kohler A."/>
            <person name="Symeonidi A."/>
            <person name="Balestrini R."/>
            <person name="Charron P."/>
            <person name="Duensing N."/>
            <person name="Frei-dit-Frey N."/>
            <person name="Gianinazzi-Pearson V."/>
            <person name="Gilbert B."/>
            <person name="Handa Y."/>
            <person name="Hijri M."/>
            <person name="Kaul R."/>
            <person name="Kawaguchi M."/>
            <person name="Krajinski F."/>
            <person name="Lammers P."/>
            <person name="Lapierre D."/>
            <person name="Masclaux F.G."/>
            <person name="Murat C."/>
            <person name="Morin E."/>
            <person name="Ndikumana S."/>
            <person name="Pagni M."/>
            <person name="Petitpierre D."/>
            <person name="Requena N."/>
            <person name="Rosikiewicz P."/>
            <person name="Riley R."/>
            <person name="Saito K."/>
            <person name="San Clemente H."/>
            <person name="Shapiro H."/>
            <person name="van Tuinen D."/>
            <person name="Becard G."/>
            <person name="Bonfante P."/>
            <person name="Paszkowski U."/>
            <person name="Shachar-Hill Y."/>
            <person name="Young J.P."/>
            <person name="Sanders I.R."/>
            <person name="Henrissat B."/>
            <person name="Rensing S.A."/>
            <person name="Grigoriev I.V."/>
            <person name="Corradi N."/>
            <person name="Roux C."/>
            <person name="Martin F."/>
        </authorList>
    </citation>
    <scope>NUCLEOTIDE SEQUENCE</scope>
    <source>
        <strain evidence="1">DAOM 197198</strain>
    </source>
</reference>
<proteinExistence type="predicted"/>
<organism evidence="1">
    <name type="scientific">Rhizophagus irregularis (strain DAOM 181602 / DAOM 197198 / MUCL 43194)</name>
    <name type="common">Arbuscular mycorrhizal fungus</name>
    <name type="synonym">Glomus intraradices</name>
    <dbReference type="NCBI Taxonomy" id="747089"/>
    <lineage>
        <taxon>Eukaryota</taxon>
        <taxon>Fungi</taxon>
        <taxon>Fungi incertae sedis</taxon>
        <taxon>Mucoromycota</taxon>
        <taxon>Glomeromycotina</taxon>
        <taxon>Glomeromycetes</taxon>
        <taxon>Glomerales</taxon>
        <taxon>Glomeraceae</taxon>
        <taxon>Rhizophagus</taxon>
    </lineage>
</organism>
<gene>
    <name evidence="1" type="ORF">GLOINDRAFT_85441</name>
</gene>
<evidence type="ECO:0000313" key="1">
    <source>
        <dbReference type="EMBL" id="ESA04279.1"/>
    </source>
</evidence>
<dbReference type="HOGENOM" id="CLU_696650_0_0_1"/>
<dbReference type="AlphaFoldDB" id="U9T7W6"/>